<dbReference type="GO" id="GO:0000049">
    <property type="term" value="F:tRNA binding"/>
    <property type="evidence" value="ECO:0007669"/>
    <property type="project" value="UniProtKB-KW"/>
</dbReference>
<reference evidence="8 9" key="1">
    <citation type="submission" date="2023-10" db="EMBL/GenBank/DDBJ databases">
        <title>Draft Genome Sequence of Candida saopaulonensis from a very Premature Infant with Sepsis.</title>
        <authorList>
            <person name="Ning Y."/>
            <person name="Dai R."/>
            <person name="Xiao M."/>
            <person name="Xu Y."/>
            <person name="Yan Q."/>
            <person name="Zhang L."/>
        </authorList>
    </citation>
    <scope>NUCLEOTIDE SEQUENCE [LARGE SCALE GENOMIC DNA]</scope>
    <source>
        <strain evidence="8 9">19XY460</strain>
    </source>
</reference>
<dbReference type="PANTHER" id="PTHR17224:SF1">
    <property type="entry name" value="PEPTIDYL-TRNA HYDROLASE"/>
    <property type="match status" value="1"/>
</dbReference>
<evidence type="ECO:0000313" key="8">
    <source>
        <dbReference type="EMBL" id="WPK23096.1"/>
    </source>
</evidence>
<comment type="similarity">
    <text evidence="5 7">Belongs to the PTH family.</text>
</comment>
<dbReference type="Gene3D" id="3.40.50.1470">
    <property type="entry name" value="Peptidyl-tRNA hydrolase"/>
    <property type="match status" value="1"/>
</dbReference>
<keyword evidence="4" id="KW-0694">RNA-binding</keyword>
<dbReference type="Proteomes" id="UP001338582">
    <property type="component" value="Chromosome 1"/>
</dbReference>
<keyword evidence="2" id="KW-0820">tRNA-binding</keyword>
<dbReference type="PANTHER" id="PTHR17224">
    <property type="entry name" value="PEPTIDYL-TRNA HYDROLASE"/>
    <property type="match status" value="1"/>
</dbReference>
<dbReference type="EC" id="3.1.1.29" evidence="1 6"/>
<protein>
    <recommendedName>
        <fullName evidence="1 6">Peptidyl-tRNA hydrolase</fullName>
        <ecNumber evidence="1 6">3.1.1.29</ecNumber>
    </recommendedName>
</protein>
<dbReference type="KEGG" id="asau:88171390"/>
<evidence type="ECO:0000256" key="3">
    <source>
        <dbReference type="ARBA" id="ARBA00022801"/>
    </source>
</evidence>
<evidence type="ECO:0000256" key="6">
    <source>
        <dbReference type="RuleBase" id="RU000673"/>
    </source>
</evidence>
<dbReference type="RefSeq" id="XP_062875483.1">
    <property type="nucleotide sequence ID" value="XM_063019413.1"/>
</dbReference>
<dbReference type="GeneID" id="88171390"/>
<evidence type="ECO:0000256" key="2">
    <source>
        <dbReference type="ARBA" id="ARBA00022555"/>
    </source>
</evidence>
<proteinExistence type="inferred from homology"/>
<dbReference type="PROSITE" id="PS01195">
    <property type="entry name" value="PEPT_TRNA_HYDROL_1"/>
    <property type="match status" value="1"/>
</dbReference>
<evidence type="ECO:0000256" key="1">
    <source>
        <dbReference type="ARBA" id="ARBA00013260"/>
    </source>
</evidence>
<organism evidence="8 9">
    <name type="scientific">Australozyma saopauloensis</name>
    <dbReference type="NCBI Taxonomy" id="291208"/>
    <lineage>
        <taxon>Eukaryota</taxon>
        <taxon>Fungi</taxon>
        <taxon>Dikarya</taxon>
        <taxon>Ascomycota</taxon>
        <taxon>Saccharomycotina</taxon>
        <taxon>Pichiomycetes</taxon>
        <taxon>Metschnikowiaceae</taxon>
        <taxon>Australozyma</taxon>
    </lineage>
</organism>
<sequence length="203" mass="23080">MNLTKPLLSSKRILIVGLGNPSPAYDLTRHNVGNWLLDQLVSRRWNGFTQFKKDRRYRHFEISQTSAPEYSHLVLAKSVNTYMNIQGPAVKQLWTSFKKEKNDDPTLMIIHDEIEIGLGKVQLRKGSTSARGHNGLRSISTQLDPTYTKMGLGIDKPDKLSNIKVLDYVLSKFYRNELDVLESVTLEQASKLIEEVAKGLHSK</sequence>
<comment type="catalytic activity">
    <reaction evidence="6">
        <text>an N-acyl-L-alpha-aminoacyl-tRNA + H2O = an N-acyl-L-amino acid + a tRNA + H(+)</text>
        <dbReference type="Rhea" id="RHEA:54448"/>
        <dbReference type="Rhea" id="RHEA-COMP:10123"/>
        <dbReference type="Rhea" id="RHEA-COMP:13883"/>
        <dbReference type="ChEBI" id="CHEBI:15377"/>
        <dbReference type="ChEBI" id="CHEBI:15378"/>
        <dbReference type="ChEBI" id="CHEBI:59874"/>
        <dbReference type="ChEBI" id="CHEBI:78442"/>
        <dbReference type="ChEBI" id="CHEBI:138191"/>
        <dbReference type="EC" id="3.1.1.29"/>
    </reaction>
</comment>
<dbReference type="Pfam" id="PF01195">
    <property type="entry name" value="Pept_tRNA_hydro"/>
    <property type="match status" value="1"/>
</dbReference>
<dbReference type="InterPro" id="IPR001328">
    <property type="entry name" value="Pept_tRNA_hydro"/>
</dbReference>
<evidence type="ECO:0000256" key="4">
    <source>
        <dbReference type="ARBA" id="ARBA00022884"/>
    </source>
</evidence>
<evidence type="ECO:0000256" key="5">
    <source>
        <dbReference type="ARBA" id="ARBA00038063"/>
    </source>
</evidence>
<dbReference type="EMBL" id="CP138894">
    <property type="protein sequence ID" value="WPK23096.1"/>
    <property type="molecule type" value="Genomic_DNA"/>
</dbReference>
<dbReference type="PROSITE" id="PS01196">
    <property type="entry name" value="PEPT_TRNA_HYDROL_2"/>
    <property type="match status" value="1"/>
</dbReference>
<keyword evidence="9" id="KW-1185">Reference proteome</keyword>
<evidence type="ECO:0000256" key="7">
    <source>
        <dbReference type="RuleBase" id="RU004320"/>
    </source>
</evidence>
<dbReference type="SUPFAM" id="SSF53178">
    <property type="entry name" value="Peptidyl-tRNA hydrolase-like"/>
    <property type="match status" value="1"/>
</dbReference>
<accession>A0AAX4H3G0</accession>
<dbReference type="GO" id="GO:0004045">
    <property type="term" value="F:peptidyl-tRNA hydrolase activity"/>
    <property type="evidence" value="ECO:0007669"/>
    <property type="project" value="UniProtKB-EC"/>
</dbReference>
<dbReference type="InterPro" id="IPR018171">
    <property type="entry name" value="Pept_tRNA_hydro_CS"/>
</dbReference>
<keyword evidence="3 6" id="KW-0378">Hydrolase</keyword>
<dbReference type="AlphaFoldDB" id="A0AAX4H3G0"/>
<evidence type="ECO:0000313" key="9">
    <source>
        <dbReference type="Proteomes" id="UP001338582"/>
    </source>
</evidence>
<name>A0AAX4H3G0_9ASCO</name>
<gene>
    <name evidence="8" type="ORF">PUMCH_000321</name>
</gene>
<dbReference type="CDD" id="cd00462">
    <property type="entry name" value="PTH"/>
    <property type="match status" value="1"/>
</dbReference>
<dbReference type="NCBIfam" id="TIGR00447">
    <property type="entry name" value="pth"/>
    <property type="match status" value="1"/>
</dbReference>
<dbReference type="InterPro" id="IPR036416">
    <property type="entry name" value="Pept_tRNA_hydro_sf"/>
</dbReference>